<feature type="non-terminal residue" evidence="1">
    <location>
        <position position="1"/>
    </location>
</feature>
<evidence type="ECO:0000313" key="1">
    <source>
        <dbReference type="EMBL" id="GAH34103.1"/>
    </source>
</evidence>
<sequence>QLKLSHLENEKAYLSYSCKNVALISFLCLRLFPLIDNDLHHPNLKGKIETSLGALDIEIKFRDAINGILKGNYVAYAKNNDEFRYWMNCKGSFFKSEISSGYHLEFEFIPTTNIFSTTPETKFISKKELIGFFETFIIDINDF</sequence>
<gene>
    <name evidence="1" type="ORF">S03H2_10250</name>
</gene>
<reference evidence="1" key="1">
    <citation type="journal article" date="2014" name="Front. Microbiol.">
        <title>High frequency of phylogenetically diverse reductive dehalogenase-homologous genes in deep subseafloor sedimentary metagenomes.</title>
        <authorList>
            <person name="Kawai M."/>
            <person name="Futagami T."/>
            <person name="Toyoda A."/>
            <person name="Takaki Y."/>
            <person name="Nishi S."/>
            <person name="Hori S."/>
            <person name="Arai W."/>
            <person name="Tsubouchi T."/>
            <person name="Morono Y."/>
            <person name="Uchiyama I."/>
            <person name="Ito T."/>
            <person name="Fujiyama A."/>
            <person name="Inagaki F."/>
            <person name="Takami H."/>
        </authorList>
    </citation>
    <scope>NUCLEOTIDE SEQUENCE</scope>
    <source>
        <strain evidence="1">Expedition CK06-06</strain>
    </source>
</reference>
<dbReference type="AlphaFoldDB" id="X1GM85"/>
<dbReference type="EMBL" id="BARU01005287">
    <property type="protein sequence ID" value="GAH34103.1"/>
    <property type="molecule type" value="Genomic_DNA"/>
</dbReference>
<protein>
    <submittedName>
        <fullName evidence="1">Uncharacterized protein</fullName>
    </submittedName>
</protein>
<organism evidence="1">
    <name type="scientific">marine sediment metagenome</name>
    <dbReference type="NCBI Taxonomy" id="412755"/>
    <lineage>
        <taxon>unclassified sequences</taxon>
        <taxon>metagenomes</taxon>
        <taxon>ecological metagenomes</taxon>
    </lineage>
</organism>
<name>X1GM85_9ZZZZ</name>
<proteinExistence type="predicted"/>
<accession>X1GM85</accession>
<comment type="caution">
    <text evidence="1">The sequence shown here is derived from an EMBL/GenBank/DDBJ whole genome shotgun (WGS) entry which is preliminary data.</text>
</comment>